<dbReference type="AlphaFoldDB" id="A0A1M6W6X6"/>
<organism evidence="1 2">
    <name type="scientific">Desulfatibacillum alkenivorans DSM 16219</name>
    <dbReference type="NCBI Taxonomy" id="1121393"/>
    <lineage>
        <taxon>Bacteria</taxon>
        <taxon>Pseudomonadati</taxon>
        <taxon>Thermodesulfobacteriota</taxon>
        <taxon>Desulfobacteria</taxon>
        <taxon>Desulfobacterales</taxon>
        <taxon>Desulfatibacillaceae</taxon>
        <taxon>Desulfatibacillum</taxon>
    </lineage>
</organism>
<keyword evidence="2" id="KW-1185">Reference proteome</keyword>
<dbReference type="InterPro" id="IPR009061">
    <property type="entry name" value="DNA-bd_dom_put_sf"/>
</dbReference>
<dbReference type="Proteomes" id="UP000183994">
    <property type="component" value="Unassembled WGS sequence"/>
</dbReference>
<reference evidence="2" key="1">
    <citation type="submission" date="2016-11" db="EMBL/GenBank/DDBJ databases">
        <authorList>
            <person name="Varghese N."/>
            <person name="Submissions S."/>
        </authorList>
    </citation>
    <scope>NUCLEOTIDE SEQUENCE [LARGE SCALE GENOMIC DNA]</scope>
    <source>
        <strain evidence="2">DSM 16219</strain>
    </source>
</reference>
<evidence type="ECO:0000313" key="2">
    <source>
        <dbReference type="Proteomes" id="UP000183994"/>
    </source>
</evidence>
<dbReference type="OrthoDB" id="7220345at2"/>
<accession>A0A1M6W6X6</accession>
<proteinExistence type="predicted"/>
<evidence type="ECO:0000313" key="1">
    <source>
        <dbReference type="EMBL" id="SHK89447.1"/>
    </source>
</evidence>
<evidence type="ECO:0008006" key="3">
    <source>
        <dbReference type="Google" id="ProtNLM"/>
    </source>
</evidence>
<dbReference type="SUPFAM" id="SSF46955">
    <property type="entry name" value="Putative DNA-binding domain"/>
    <property type="match status" value="1"/>
</dbReference>
<gene>
    <name evidence="1" type="ORF">SAMN02745216_04265</name>
</gene>
<dbReference type="STRING" id="1121393.SAMN02745216_04265"/>
<sequence length="75" mass="8692">MSGRSPKKQAEGGVLAKRMLNFEELAHYIGLRPQTIRNKYYAGKFPIPAKKIFSKVLWDIKDVDRYLDRLPKIEG</sequence>
<dbReference type="EMBL" id="FQZU01000037">
    <property type="protein sequence ID" value="SHK89447.1"/>
    <property type="molecule type" value="Genomic_DNA"/>
</dbReference>
<protein>
    <recommendedName>
        <fullName evidence="3">Helix-turn-helix domain-containing protein</fullName>
    </recommendedName>
</protein>
<name>A0A1M6W6X6_9BACT</name>
<dbReference type="RefSeq" id="WP_139264848.1">
    <property type="nucleotide sequence ID" value="NZ_FQZU01000037.1"/>
</dbReference>